<accession>A0A8J4WN29</accession>
<evidence type="ECO:0000313" key="2">
    <source>
        <dbReference type="EMBL" id="KAF5396715.1"/>
    </source>
</evidence>
<dbReference type="PANTHER" id="PTHR24221:SF654">
    <property type="entry name" value="ATP-BINDING CASSETTE SUB-FAMILY B MEMBER 6"/>
    <property type="match status" value="1"/>
</dbReference>
<name>A0A8J4WN29_9TREM</name>
<dbReference type="Gene3D" id="3.40.50.300">
    <property type="entry name" value="P-loop containing nucleotide triphosphate hydrolases"/>
    <property type="match status" value="1"/>
</dbReference>
<keyword evidence="3" id="KW-1185">Reference proteome</keyword>
<dbReference type="InterPro" id="IPR003439">
    <property type="entry name" value="ABC_transporter-like_ATP-bd"/>
</dbReference>
<dbReference type="EMBL" id="LUCH01007506">
    <property type="protein sequence ID" value="KAF5396715.1"/>
    <property type="molecule type" value="Genomic_DNA"/>
</dbReference>
<dbReference type="OrthoDB" id="6500128at2759"/>
<dbReference type="AlphaFoldDB" id="A0A8J4WN29"/>
<proteinExistence type="predicted"/>
<dbReference type="GO" id="GO:0005524">
    <property type="term" value="F:ATP binding"/>
    <property type="evidence" value="ECO:0007669"/>
    <property type="project" value="InterPro"/>
</dbReference>
<evidence type="ECO:0000259" key="1">
    <source>
        <dbReference type="Pfam" id="PF00005"/>
    </source>
</evidence>
<protein>
    <submittedName>
        <fullName evidence="2">ABC transporter</fullName>
    </submittedName>
</protein>
<dbReference type="Pfam" id="PF00005">
    <property type="entry name" value="ABC_tran"/>
    <property type="match status" value="1"/>
</dbReference>
<dbReference type="SUPFAM" id="SSF52540">
    <property type="entry name" value="P-loop containing nucleoside triphosphate hydrolases"/>
    <property type="match status" value="1"/>
</dbReference>
<organism evidence="2 3">
    <name type="scientific">Paragonimus heterotremus</name>
    <dbReference type="NCBI Taxonomy" id="100268"/>
    <lineage>
        <taxon>Eukaryota</taxon>
        <taxon>Metazoa</taxon>
        <taxon>Spiralia</taxon>
        <taxon>Lophotrochozoa</taxon>
        <taxon>Platyhelminthes</taxon>
        <taxon>Trematoda</taxon>
        <taxon>Digenea</taxon>
        <taxon>Plagiorchiida</taxon>
        <taxon>Troglotremata</taxon>
        <taxon>Troglotrematidae</taxon>
        <taxon>Paragonimus</taxon>
    </lineage>
</organism>
<dbReference type="GO" id="GO:0005774">
    <property type="term" value="C:vacuolar membrane"/>
    <property type="evidence" value="ECO:0007669"/>
    <property type="project" value="TreeGrafter"/>
</dbReference>
<sequence length="113" mass="12788">LSLQDTVLFNETIRYNVRYGRQVATDEEVEQAAMSSDIHERILEFPQGYDTVVGERGLKLSGGEKQRVAIARNILKNPCILMLDEVTNNCATYSFLFSDFPSVIVQDSIENLE</sequence>
<comment type="caution">
    <text evidence="2">The sequence shown here is derived from an EMBL/GenBank/DDBJ whole genome shotgun (WGS) entry which is preliminary data.</text>
</comment>
<dbReference type="InterPro" id="IPR027417">
    <property type="entry name" value="P-loop_NTPase"/>
</dbReference>
<feature type="domain" description="ABC transporter" evidence="1">
    <location>
        <begin position="6"/>
        <end position="88"/>
    </location>
</feature>
<dbReference type="InterPro" id="IPR039421">
    <property type="entry name" value="Type_1_exporter"/>
</dbReference>
<feature type="non-terminal residue" evidence="2">
    <location>
        <position position="1"/>
    </location>
</feature>
<evidence type="ECO:0000313" key="3">
    <source>
        <dbReference type="Proteomes" id="UP000748531"/>
    </source>
</evidence>
<dbReference type="Proteomes" id="UP000748531">
    <property type="component" value="Unassembled WGS sequence"/>
</dbReference>
<dbReference type="GO" id="GO:0016887">
    <property type="term" value="F:ATP hydrolysis activity"/>
    <property type="evidence" value="ECO:0007669"/>
    <property type="project" value="InterPro"/>
</dbReference>
<gene>
    <name evidence="2" type="ORF">PHET_10158</name>
</gene>
<dbReference type="PANTHER" id="PTHR24221">
    <property type="entry name" value="ATP-BINDING CASSETTE SUB-FAMILY B"/>
    <property type="match status" value="1"/>
</dbReference>
<reference evidence="2" key="1">
    <citation type="submission" date="2019-05" db="EMBL/GenBank/DDBJ databases">
        <title>Annotation for the trematode Paragonimus heterotremus.</title>
        <authorList>
            <person name="Choi Y.-J."/>
        </authorList>
    </citation>
    <scope>NUCLEOTIDE SEQUENCE</scope>
    <source>
        <strain evidence="2">LC</strain>
    </source>
</reference>
<dbReference type="GO" id="GO:0042626">
    <property type="term" value="F:ATPase-coupled transmembrane transporter activity"/>
    <property type="evidence" value="ECO:0007669"/>
    <property type="project" value="TreeGrafter"/>
</dbReference>